<feature type="transmembrane region" description="Helical" evidence="5">
    <location>
        <begin position="208"/>
        <end position="233"/>
    </location>
</feature>
<feature type="transmembrane region" description="Helical" evidence="5">
    <location>
        <begin position="129"/>
        <end position="151"/>
    </location>
</feature>
<evidence type="ECO:0000256" key="5">
    <source>
        <dbReference type="SAM" id="Phobius"/>
    </source>
</evidence>
<keyword evidence="2 5" id="KW-0812">Transmembrane</keyword>
<dbReference type="SMART" id="SM01381">
    <property type="entry name" value="7TM_GPCR_Srsx"/>
    <property type="match status" value="1"/>
</dbReference>
<evidence type="ECO:0000313" key="7">
    <source>
        <dbReference type="EMBL" id="CAD5232693.1"/>
    </source>
</evidence>
<feature type="domain" description="G-protein coupled receptors family 1 profile" evidence="6">
    <location>
        <begin position="32"/>
        <end position="263"/>
    </location>
</feature>
<accession>A0A1I7RMT1</accession>
<keyword evidence="4 5" id="KW-0472">Membrane</keyword>
<dbReference type="WBParaSite" id="BXY_0201700.1">
    <property type="protein sequence ID" value="BXY_0201700.1"/>
    <property type="gene ID" value="BXY_0201700"/>
</dbReference>
<dbReference type="PANTHER" id="PTHR23360:SF5">
    <property type="entry name" value="G-PROTEIN COUPLED RECEPTORS FAMILY 1 PROFILE DOMAIN-CONTAINING PROTEIN"/>
    <property type="match status" value="1"/>
</dbReference>
<evidence type="ECO:0000256" key="2">
    <source>
        <dbReference type="ARBA" id="ARBA00022692"/>
    </source>
</evidence>
<dbReference type="EMBL" id="CAJFCV020000005">
    <property type="protein sequence ID" value="CAG9125500.1"/>
    <property type="molecule type" value="Genomic_DNA"/>
</dbReference>
<keyword evidence="3 5" id="KW-1133">Transmembrane helix</keyword>
<dbReference type="InterPro" id="IPR047130">
    <property type="entry name" value="7TM_GPCR_Srsx_nematod"/>
</dbReference>
<reference evidence="11" key="1">
    <citation type="submission" date="2016-11" db="UniProtKB">
        <authorList>
            <consortium name="WormBaseParasite"/>
        </authorList>
    </citation>
    <scope>IDENTIFICATION</scope>
</reference>
<dbReference type="EMBL" id="CAJFDI010000005">
    <property type="protein sequence ID" value="CAD5232693.1"/>
    <property type="molecule type" value="Genomic_DNA"/>
</dbReference>
<dbReference type="AlphaFoldDB" id="A0A1I7RMT1"/>
<evidence type="ECO:0000256" key="1">
    <source>
        <dbReference type="ARBA" id="ARBA00004370"/>
    </source>
</evidence>
<protein>
    <submittedName>
        <fullName evidence="7">(pine wood nematode) hypothetical protein</fullName>
    </submittedName>
    <submittedName>
        <fullName evidence="11">G_PROTEIN_RECEP_F1_2 domain-containing protein</fullName>
    </submittedName>
</protein>
<evidence type="ECO:0000313" key="10">
    <source>
        <dbReference type="Proteomes" id="UP000659654"/>
    </source>
</evidence>
<comment type="subcellular location">
    <subcellularLocation>
        <location evidence="1">Membrane</location>
    </subcellularLocation>
</comment>
<evidence type="ECO:0000256" key="4">
    <source>
        <dbReference type="ARBA" id="ARBA00023136"/>
    </source>
</evidence>
<evidence type="ECO:0000313" key="11">
    <source>
        <dbReference type="WBParaSite" id="BXY_0201700.1"/>
    </source>
</evidence>
<dbReference type="CDD" id="cd00637">
    <property type="entry name" value="7tm_classA_rhodopsin-like"/>
    <property type="match status" value="1"/>
</dbReference>
<name>A0A1I7RMT1_BURXY</name>
<organism evidence="9 11">
    <name type="scientific">Bursaphelenchus xylophilus</name>
    <name type="common">Pinewood nematode worm</name>
    <name type="synonym">Aphelenchoides xylophilus</name>
    <dbReference type="NCBI Taxonomy" id="6326"/>
    <lineage>
        <taxon>Eukaryota</taxon>
        <taxon>Metazoa</taxon>
        <taxon>Ecdysozoa</taxon>
        <taxon>Nematoda</taxon>
        <taxon>Chromadorea</taxon>
        <taxon>Rhabditida</taxon>
        <taxon>Tylenchina</taxon>
        <taxon>Tylenchomorpha</taxon>
        <taxon>Aphelenchoidea</taxon>
        <taxon>Aphelenchoididae</taxon>
        <taxon>Bursaphelenchus</taxon>
    </lineage>
</organism>
<dbReference type="Proteomes" id="UP000582659">
    <property type="component" value="Unassembled WGS sequence"/>
</dbReference>
<reference evidence="8" key="2">
    <citation type="submission" date="2020-08" db="EMBL/GenBank/DDBJ databases">
        <authorList>
            <person name="Kikuchi T."/>
        </authorList>
    </citation>
    <scope>NUCLEOTIDE SEQUENCE</scope>
    <source>
        <strain evidence="7">Ka4C1</strain>
    </source>
</reference>
<dbReference type="InterPro" id="IPR000276">
    <property type="entry name" value="GPCR_Rhodpsn"/>
</dbReference>
<evidence type="ECO:0000259" key="6">
    <source>
        <dbReference type="PROSITE" id="PS50262"/>
    </source>
</evidence>
<feature type="transmembrane region" description="Helical" evidence="5">
    <location>
        <begin position="53"/>
        <end position="76"/>
    </location>
</feature>
<evidence type="ECO:0000313" key="9">
    <source>
        <dbReference type="Proteomes" id="UP000095284"/>
    </source>
</evidence>
<feature type="transmembrane region" description="Helical" evidence="5">
    <location>
        <begin position="171"/>
        <end position="196"/>
    </location>
</feature>
<gene>
    <name evidence="7" type="ORF">BXYJ_LOCUS12784</name>
</gene>
<dbReference type="PANTHER" id="PTHR23360">
    <property type="entry name" value="G-PROTEIN COUPLED RECEPTORS FAMILY 1 PROFILE DOMAIN-CONTAINING PROTEIN-RELATED"/>
    <property type="match status" value="1"/>
</dbReference>
<dbReference type="Gene3D" id="1.20.1070.10">
    <property type="entry name" value="Rhodopsin 7-helix transmembrane proteins"/>
    <property type="match status" value="1"/>
</dbReference>
<dbReference type="GO" id="GO:0004930">
    <property type="term" value="F:G protein-coupled receptor activity"/>
    <property type="evidence" value="ECO:0007669"/>
    <property type="project" value="InterPro"/>
</dbReference>
<dbReference type="InterPro" id="IPR017452">
    <property type="entry name" value="GPCR_Rhodpsn_7TM"/>
</dbReference>
<dbReference type="InterPro" id="IPR019424">
    <property type="entry name" value="7TM_GPCR_Srsx"/>
</dbReference>
<feature type="transmembrane region" description="Helical" evidence="5">
    <location>
        <begin position="245"/>
        <end position="265"/>
    </location>
</feature>
<keyword evidence="10" id="KW-1185">Reference proteome</keyword>
<evidence type="ECO:0000313" key="8">
    <source>
        <dbReference type="EMBL" id="CAG9125500.1"/>
    </source>
</evidence>
<dbReference type="PROSITE" id="PS50262">
    <property type="entry name" value="G_PROTEIN_RECEP_F1_2"/>
    <property type="match status" value="1"/>
</dbReference>
<proteinExistence type="predicted"/>
<sequence>MQFTPENIPALEEAAKIPNLLLMFVSLIGMIGNANIISATYRRKSLRSPSNIFIAFTAFGDFLHETGNIVSGYLAFTSNWVLPLDTCFNIQFVFTFGTGISAIMLFLTALDRLVCVLFPHKYNKWSKSVIISGGITISFLAVALYIFYGYLHVEKAYRYCKVWSELPFDLSTIFFVAGTIFVLLTIIFYVVIWGVLRYRNYQNSKQMLRSITAVSMCICSGWLSSMLIISYFLVVQLADDYNTVLYSGLPMEISVALNYPLLYSMSREYRAAFRRQLHSFTLGFLFIETKTESQVIALS</sequence>
<dbReference type="OrthoDB" id="5820127at2759"/>
<dbReference type="Proteomes" id="UP000095284">
    <property type="component" value="Unplaced"/>
</dbReference>
<dbReference type="GO" id="GO:0016020">
    <property type="term" value="C:membrane"/>
    <property type="evidence" value="ECO:0007669"/>
    <property type="project" value="UniProtKB-SubCell"/>
</dbReference>
<dbReference type="Proteomes" id="UP000659654">
    <property type="component" value="Unassembled WGS sequence"/>
</dbReference>
<feature type="transmembrane region" description="Helical" evidence="5">
    <location>
        <begin position="88"/>
        <end position="108"/>
    </location>
</feature>
<feature type="transmembrane region" description="Helical" evidence="5">
    <location>
        <begin position="20"/>
        <end position="41"/>
    </location>
</feature>
<dbReference type="Pfam" id="PF10320">
    <property type="entry name" value="7TM_GPCR_Srsx"/>
    <property type="match status" value="1"/>
</dbReference>
<evidence type="ECO:0000256" key="3">
    <source>
        <dbReference type="ARBA" id="ARBA00022989"/>
    </source>
</evidence>
<dbReference type="SUPFAM" id="SSF81321">
    <property type="entry name" value="Family A G protein-coupled receptor-like"/>
    <property type="match status" value="1"/>
</dbReference>